<dbReference type="AlphaFoldDB" id="A0A653I3K8"/>
<dbReference type="Gene3D" id="3.40.30.10">
    <property type="entry name" value="Glutaredoxin"/>
    <property type="match status" value="1"/>
</dbReference>
<evidence type="ECO:0000259" key="2">
    <source>
        <dbReference type="PROSITE" id="PS51352"/>
    </source>
</evidence>
<dbReference type="PROSITE" id="PS51352">
    <property type="entry name" value="THIOREDOXIN_2"/>
    <property type="match status" value="1"/>
</dbReference>
<dbReference type="PANTHER" id="PTHR42852:SF13">
    <property type="entry name" value="PROTEIN DIPZ"/>
    <property type="match status" value="1"/>
</dbReference>
<organism evidence="3 4">
    <name type="scientific">Exiguobacterium oxidotolerans</name>
    <dbReference type="NCBI Taxonomy" id="223958"/>
    <lineage>
        <taxon>Bacteria</taxon>
        <taxon>Bacillati</taxon>
        <taxon>Bacillota</taxon>
        <taxon>Bacilli</taxon>
        <taxon>Bacillales</taxon>
        <taxon>Bacillales Family XII. Incertae Sedis</taxon>
        <taxon>Exiguobacterium</taxon>
    </lineage>
</organism>
<dbReference type="Proteomes" id="UP000439752">
    <property type="component" value="Unassembled WGS sequence"/>
</dbReference>
<dbReference type="CDD" id="cd02966">
    <property type="entry name" value="TlpA_like_family"/>
    <property type="match status" value="1"/>
</dbReference>
<evidence type="ECO:0000256" key="1">
    <source>
        <dbReference type="ARBA" id="ARBA00023157"/>
    </source>
</evidence>
<feature type="domain" description="Thioredoxin" evidence="2">
    <location>
        <begin position="44"/>
        <end position="181"/>
    </location>
</feature>
<name>A0A653I3K8_9BACL</name>
<proteinExistence type="predicted"/>
<dbReference type="GO" id="GO:0016209">
    <property type="term" value="F:antioxidant activity"/>
    <property type="evidence" value="ECO:0007669"/>
    <property type="project" value="InterPro"/>
</dbReference>
<dbReference type="RefSeq" id="WP_159172765.1">
    <property type="nucleotide sequence ID" value="NZ_LR732308.1"/>
</dbReference>
<dbReference type="PROSITE" id="PS00194">
    <property type="entry name" value="THIOREDOXIN_1"/>
    <property type="match status" value="1"/>
</dbReference>
<reference evidence="3 4" key="1">
    <citation type="submission" date="2019-10" db="EMBL/GenBank/DDBJ databases">
        <authorList>
            <person name="Karimi E."/>
        </authorList>
    </citation>
    <scope>NUCLEOTIDE SEQUENCE [LARGE SCALE GENOMIC DNA]</scope>
    <source>
        <strain evidence="3">Exiguobacterium sp. 9Y</strain>
    </source>
</reference>
<dbReference type="InterPro" id="IPR000866">
    <property type="entry name" value="AhpC/TSA"/>
</dbReference>
<dbReference type="GO" id="GO:0016491">
    <property type="term" value="F:oxidoreductase activity"/>
    <property type="evidence" value="ECO:0007669"/>
    <property type="project" value="InterPro"/>
</dbReference>
<evidence type="ECO:0000313" key="4">
    <source>
        <dbReference type="Proteomes" id="UP000439752"/>
    </source>
</evidence>
<dbReference type="InterPro" id="IPR017937">
    <property type="entry name" value="Thioredoxin_CS"/>
</dbReference>
<dbReference type="Pfam" id="PF00578">
    <property type="entry name" value="AhpC-TSA"/>
    <property type="match status" value="1"/>
</dbReference>
<dbReference type="SUPFAM" id="SSF52833">
    <property type="entry name" value="Thioredoxin-like"/>
    <property type="match status" value="1"/>
</dbReference>
<sequence length="181" mass="19946">MKKYLLYVIVGLAISGIAYKSYDAYKAQQIKEFTQATQQAQGGLEIGMKAPNLELEQDGKMVELSDLTNRLIVINFWATWCPPCKQEIPELNVFAKAVDVPVYGINVTTSERKVSDVADFLKETPVDYGVLYDTKGQSENAYRLVAMPATYVIDTDGVIVAKHIGPVTSSMLKEMVGKKGG</sequence>
<dbReference type="InterPro" id="IPR050553">
    <property type="entry name" value="Thioredoxin_ResA/DsbE_sf"/>
</dbReference>
<keyword evidence="1" id="KW-1015">Disulfide bond</keyword>
<dbReference type="InterPro" id="IPR036249">
    <property type="entry name" value="Thioredoxin-like_sf"/>
</dbReference>
<evidence type="ECO:0000313" key="3">
    <source>
        <dbReference type="EMBL" id="VWX33356.1"/>
    </source>
</evidence>
<dbReference type="EMBL" id="CABWKQ010000003">
    <property type="protein sequence ID" value="VWX33356.1"/>
    <property type="molecule type" value="Genomic_DNA"/>
</dbReference>
<gene>
    <name evidence="3" type="ORF">EXIGUO9Y_110157</name>
</gene>
<protein>
    <submittedName>
        <fullName evidence="3">Alkyl hydroperoxide reductase</fullName>
    </submittedName>
</protein>
<keyword evidence="4" id="KW-1185">Reference proteome</keyword>
<dbReference type="InterPro" id="IPR013766">
    <property type="entry name" value="Thioredoxin_domain"/>
</dbReference>
<dbReference type="PANTHER" id="PTHR42852">
    <property type="entry name" value="THIOL:DISULFIDE INTERCHANGE PROTEIN DSBE"/>
    <property type="match status" value="1"/>
</dbReference>
<accession>A0A653I3K8</accession>